<dbReference type="InterPro" id="IPR050056">
    <property type="entry name" value="Hemoglobin_oxygen_transport"/>
</dbReference>
<organism evidence="9 10">
    <name type="scientific">Pleurodeles waltl</name>
    <name type="common">Iberian ribbed newt</name>
    <dbReference type="NCBI Taxonomy" id="8319"/>
    <lineage>
        <taxon>Eukaryota</taxon>
        <taxon>Metazoa</taxon>
        <taxon>Chordata</taxon>
        <taxon>Craniata</taxon>
        <taxon>Vertebrata</taxon>
        <taxon>Euteleostomi</taxon>
        <taxon>Amphibia</taxon>
        <taxon>Batrachia</taxon>
        <taxon>Caudata</taxon>
        <taxon>Salamandroidea</taxon>
        <taxon>Salamandridae</taxon>
        <taxon>Pleurodelinae</taxon>
        <taxon>Pleurodeles</taxon>
    </lineage>
</organism>
<sequence>MGVAVNHIDDIKSTLAKLSELHVDTVHAEPQNFQLLGYCLVIVLACQLGAAFTPEVHAAWEKFLAVSCAPLSKNYH</sequence>
<dbReference type="AlphaFoldDB" id="A0AAV7PC57"/>
<keyword evidence="6" id="KW-0408">Iron</keyword>
<evidence type="ECO:0000313" key="10">
    <source>
        <dbReference type="Proteomes" id="UP001066276"/>
    </source>
</evidence>
<accession>A0AAV7PC57</accession>
<comment type="similarity">
    <text evidence="1 7">Belongs to the globin family.</text>
</comment>
<evidence type="ECO:0000256" key="1">
    <source>
        <dbReference type="ARBA" id="ARBA00008705"/>
    </source>
</evidence>
<keyword evidence="2 7" id="KW-0813">Transport</keyword>
<evidence type="ECO:0000256" key="5">
    <source>
        <dbReference type="ARBA" id="ARBA00022723"/>
    </source>
</evidence>
<comment type="caution">
    <text evidence="9">The sequence shown here is derived from an EMBL/GenBank/DDBJ whole genome shotgun (WGS) entry which is preliminary data.</text>
</comment>
<dbReference type="InterPro" id="IPR012292">
    <property type="entry name" value="Globin/Proto"/>
</dbReference>
<evidence type="ECO:0000313" key="9">
    <source>
        <dbReference type="EMBL" id="KAJ1125916.1"/>
    </source>
</evidence>
<evidence type="ECO:0000256" key="6">
    <source>
        <dbReference type="ARBA" id="ARBA00023004"/>
    </source>
</evidence>
<feature type="domain" description="Globin" evidence="8">
    <location>
        <begin position="1"/>
        <end position="76"/>
    </location>
</feature>
<name>A0AAV7PC57_PLEWA</name>
<dbReference type="Proteomes" id="UP001066276">
    <property type="component" value="Chromosome 7"/>
</dbReference>
<dbReference type="SUPFAM" id="SSF46458">
    <property type="entry name" value="Globin-like"/>
    <property type="match status" value="1"/>
</dbReference>
<keyword evidence="10" id="KW-1185">Reference proteome</keyword>
<dbReference type="EMBL" id="JANPWB010000011">
    <property type="protein sequence ID" value="KAJ1125916.1"/>
    <property type="molecule type" value="Genomic_DNA"/>
</dbReference>
<dbReference type="Pfam" id="PF00042">
    <property type="entry name" value="Globin"/>
    <property type="match status" value="1"/>
</dbReference>
<dbReference type="Gene3D" id="1.10.490.10">
    <property type="entry name" value="Globins"/>
    <property type="match status" value="1"/>
</dbReference>
<dbReference type="GO" id="GO:0004601">
    <property type="term" value="F:peroxidase activity"/>
    <property type="evidence" value="ECO:0007669"/>
    <property type="project" value="TreeGrafter"/>
</dbReference>
<dbReference type="PROSITE" id="PS01033">
    <property type="entry name" value="GLOBIN"/>
    <property type="match status" value="1"/>
</dbReference>
<protein>
    <recommendedName>
        <fullName evidence="8">Globin domain-containing protein</fullName>
    </recommendedName>
</protein>
<gene>
    <name evidence="9" type="ORF">NDU88_004331</name>
</gene>
<dbReference type="GO" id="GO:0046872">
    <property type="term" value="F:metal ion binding"/>
    <property type="evidence" value="ECO:0007669"/>
    <property type="project" value="UniProtKB-KW"/>
</dbReference>
<dbReference type="GO" id="GO:0042744">
    <property type="term" value="P:hydrogen peroxide catabolic process"/>
    <property type="evidence" value="ECO:0007669"/>
    <property type="project" value="TreeGrafter"/>
</dbReference>
<evidence type="ECO:0000256" key="3">
    <source>
        <dbReference type="ARBA" id="ARBA00022617"/>
    </source>
</evidence>
<dbReference type="GO" id="GO:0005833">
    <property type="term" value="C:hemoglobin complex"/>
    <property type="evidence" value="ECO:0007669"/>
    <property type="project" value="TreeGrafter"/>
</dbReference>
<evidence type="ECO:0000259" key="8">
    <source>
        <dbReference type="PROSITE" id="PS01033"/>
    </source>
</evidence>
<proteinExistence type="inferred from homology"/>
<reference evidence="9" key="1">
    <citation type="journal article" date="2022" name="bioRxiv">
        <title>Sequencing and chromosome-scale assembly of the giantPleurodeles waltlgenome.</title>
        <authorList>
            <person name="Brown T."/>
            <person name="Elewa A."/>
            <person name="Iarovenko S."/>
            <person name="Subramanian E."/>
            <person name="Araus A.J."/>
            <person name="Petzold A."/>
            <person name="Susuki M."/>
            <person name="Suzuki K.-i.T."/>
            <person name="Hayashi T."/>
            <person name="Toyoda A."/>
            <person name="Oliveira C."/>
            <person name="Osipova E."/>
            <person name="Leigh N.D."/>
            <person name="Simon A."/>
            <person name="Yun M.H."/>
        </authorList>
    </citation>
    <scope>NUCLEOTIDE SEQUENCE</scope>
    <source>
        <strain evidence="9">20211129_DDA</strain>
        <tissue evidence="9">Liver</tissue>
    </source>
</reference>
<dbReference type="InterPro" id="IPR009050">
    <property type="entry name" value="Globin-like_sf"/>
</dbReference>
<dbReference type="GO" id="GO:0072562">
    <property type="term" value="C:blood microparticle"/>
    <property type="evidence" value="ECO:0007669"/>
    <property type="project" value="TreeGrafter"/>
</dbReference>
<dbReference type="GO" id="GO:0019825">
    <property type="term" value="F:oxygen binding"/>
    <property type="evidence" value="ECO:0007669"/>
    <property type="project" value="InterPro"/>
</dbReference>
<keyword evidence="3 7" id="KW-0349">Heme</keyword>
<dbReference type="PANTHER" id="PTHR11442:SF7">
    <property type="entry name" value="HEMOGLOBIN SUBUNIT EPSILON"/>
    <property type="match status" value="1"/>
</dbReference>
<keyword evidence="5" id="KW-0479">Metal-binding</keyword>
<dbReference type="GO" id="GO:0031838">
    <property type="term" value="C:haptoglobin-hemoglobin complex"/>
    <property type="evidence" value="ECO:0007669"/>
    <property type="project" value="TreeGrafter"/>
</dbReference>
<evidence type="ECO:0000256" key="4">
    <source>
        <dbReference type="ARBA" id="ARBA00022621"/>
    </source>
</evidence>
<evidence type="ECO:0000256" key="7">
    <source>
        <dbReference type="RuleBase" id="RU000356"/>
    </source>
</evidence>
<dbReference type="GO" id="GO:0020037">
    <property type="term" value="F:heme binding"/>
    <property type="evidence" value="ECO:0007669"/>
    <property type="project" value="InterPro"/>
</dbReference>
<evidence type="ECO:0000256" key="2">
    <source>
        <dbReference type="ARBA" id="ARBA00022448"/>
    </source>
</evidence>
<keyword evidence="4 7" id="KW-0561">Oxygen transport</keyword>
<dbReference type="GO" id="GO:0005344">
    <property type="term" value="F:oxygen carrier activity"/>
    <property type="evidence" value="ECO:0007669"/>
    <property type="project" value="UniProtKB-KW"/>
</dbReference>
<dbReference type="GO" id="GO:0043177">
    <property type="term" value="F:organic acid binding"/>
    <property type="evidence" value="ECO:0007669"/>
    <property type="project" value="TreeGrafter"/>
</dbReference>
<dbReference type="GO" id="GO:0031720">
    <property type="term" value="F:haptoglobin binding"/>
    <property type="evidence" value="ECO:0007669"/>
    <property type="project" value="TreeGrafter"/>
</dbReference>
<dbReference type="PANTHER" id="PTHR11442">
    <property type="entry name" value="HEMOGLOBIN FAMILY MEMBER"/>
    <property type="match status" value="1"/>
</dbReference>
<dbReference type="InterPro" id="IPR000971">
    <property type="entry name" value="Globin"/>
</dbReference>